<dbReference type="EMBL" id="AZGY01000030">
    <property type="protein sequence ID" value="KZZ88366.1"/>
    <property type="molecule type" value="Genomic_DNA"/>
</dbReference>
<comment type="similarity">
    <text evidence="1">Belongs to the invertebrate defensin family.</text>
</comment>
<proteinExistence type="inferred from homology"/>
<protein>
    <recommendedName>
        <fullName evidence="6">Invertebrate defensins family profile domain-containing protein</fullName>
    </recommendedName>
</protein>
<comment type="caution">
    <text evidence="4">The sequence shown here is derived from an EMBL/GenBank/DDBJ whole genome shotgun (WGS) entry which is preliminary data.</text>
</comment>
<dbReference type="Proteomes" id="UP000078544">
    <property type="component" value="Unassembled WGS sequence"/>
</dbReference>
<evidence type="ECO:0000256" key="1">
    <source>
        <dbReference type="ARBA" id="ARBA00007085"/>
    </source>
</evidence>
<gene>
    <name evidence="4" type="ORF">AAL_08129</name>
</gene>
<name>A0A167W3S1_9HYPO</name>
<evidence type="ECO:0000256" key="3">
    <source>
        <dbReference type="SAM" id="SignalP"/>
    </source>
</evidence>
<feature type="chain" id="PRO_5007893761" description="Invertebrate defensins family profile domain-containing protein" evidence="3">
    <location>
        <begin position="20"/>
        <end position="144"/>
    </location>
</feature>
<accession>A0A167W3S1</accession>
<sequence>MHLLNATLLLAVLAFTSNASPMSNYGEDVKQALSMPENATDDQVKAALFGLFRGCPFDNEACAQSCVERREGKTGTCGGFLWLSCNCEAGPKRGGGPKPKPGRNPGRMPGKRPDKRPGWKKGSIESEVPGISDQADPESTIGLP</sequence>
<dbReference type="SUPFAM" id="SSF57095">
    <property type="entry name" value="Scorpion toxin-like"/>
    <property type="match status" value="1"/>
</dbReference>
<feature type="signal peptide" evidence="3">
    <location>
        <begin position="1"/>
        <end position="19"/>
    </location>
</feature>
<evidence type="ECO:0000313" key="5">
    <source>
        <dbReference type="Proteomes" id="UP000078544"/>
    </source>
</evidence>
<reference evidence="4 5" key="1">
    <citation type="journal article" date="2016" name="Genome Biol. Evol.">
        <title>Divergent and convergent evolution of fungal pathogenicity.</title>
        <authorList>
            <person name="Shang Y."/>
            <person name="Xiao G."/>
            <person name="Zheng P."/>
            <person name="Cen K."/>
            <person name="Zhan S."/>
            <person name="Wang C."/>
        </authorList>
    </citation>
    <scope>NUCLEOTIDE SEQUENCE [LARGE SCALE GENOMIC DNA]</scope>
    <source>
        <strain evidence="4 5">RCEF 2490</strain>
    </source>
</reference>
<keyword evidence="3" id="KW-0732">Signal</keyword>
<dbReference type="InterPro" id="IPR036574">
    <property type="entry name" value="Scorpion_toxin-like_sf"/>
</dbReference>
<organism evidence="4 5">
    <name type="scientific">Moelleriella libera RCEF 2490</name>
    <dbReference type="NCBI Taxonomy" id="1081109"/>
    <lineage>
        <taxon>Eukaryota</taxon>
        <taxon>Fungi</taxon>
        <taxon>Dikarya</taxon>
        <taxon>Ascomycota</taxon>
        <taxon>Pezizomycotina</taxon>
        <taxon>Sordariomycetes</taxon>
        <taxon>Hypocreomycetidae</taxon>
        <taxon>Hypocreales</taxon>
        <taxon>Clavicipitaceae</taxon>
        <taxon>Moelleriella</taxon>
    </lineage>
</organism>
<feature type="region of interest" description="Disordered" evidence="2">
    <location>
        <begin position="89"/>
        <end position="144"/>
    </location>
</feature>
<keyword evidence="5" id="KW-1185">Reference proteome</keyword>
<evidence type="ECO:0000313" key="4">
    <source>
        <dbReference type="EMBL" id="KZZ88366.1"/>
    </source>
</evidence>
<dbReference type="AlphaFoldDB" id="A0A167W3S1"/>
<evidence type="ECO:0000256" key="2">
    <source>
        <dbReference type="SAM" id="MobiDB-lite"/>
    </source>
</evidence>
<evidence type="ECO:0008006" key="6">
    <source>
        <dbReference type="Google" id="ProtNLM"/>
    </source>
</evidence>